<dbReference type="GO" id="GO:0005886">
    <property type="term" value="C:plasma membrane"/>
    <property type="evidence" value="ECO:0007669"/>
    <property type="project" value="UniProtKB-SubCell"/>
</dbReference>
<keyword evidence="4 6" id="KW-1133">Transmembrane helix</keyword>
<dbReference type="STRING" id="1069536.SINU_09285"/>
<dbReference type="OrthoDB" id="1758221at2"/>
<reference evidence="8 9" key="1">
    <citation type="journal article" date="2011" name="J. Bacteriol.">
        <title>Draft genome sequence of Sporolactobacillus inulinus strain CASD, an efficient D-lactic acid-producing bacterium with high-concentration lactate tolerance capability.</title>
        <authorList>
            <person name="Yu B."/>
            <person name="Su F."/>
            <person name="Wang L."/>
            <person name="Xu K."/>
            <person name="Zhao B."/>
            <person name="Xu P."/>
        </authorList>
    </citation>
    <scope>NUCLEOTIDE SEQUENCE [LARGE SCALE GENOMIC DNA]</scope>
    <source>
        <strain evidence="8 9">CASD</strain>
    </source>
</reference>
<dbReference type="InterPro" id="IPR003740">
    <property type="entry name" value="YitT"/>
</dbReference>
<dbReference type="InterPro" id="IPR019264">
    <property type="entry name" value="DUF2179"/>
</dbReference>
<evidence type="ECO:0000256" key="4">
    <source>
        <dbReference type="ARBA" id="ARBA00022989"/>
    </source>
</evidence>
<feature type="transmembrane region" description="Helical" evidence="6">
    <location>
        <begin position="69"/>
        <end position="87"/>
    </location>
</feature>
<protein>
    <submittedName>
        <fullName evidence="8">Membrane protein</fullName>
    </submittedName>
</protein>
<evidence type="ECO:0000256" key="3">
    <source>
        <dbReference type="ARBA" id="ARBA00022692"/>
    </source>
</evidence>
<keyword evidence="9" id="KW-1185">Reference proteome</keyword>
<dbReference type="InterPro" id="IPR051461">
    <property type="entry name" value="UPF0750_membrane"/>
</dbReference>
<dbReference type="PANTHER" id="PTHR33545:SF9">
    <property type="entry name" value="UPF0750 MEMBRANE PROTEIN YITE"/>
    <property type="match status" value="1"/>
</dbReference>
<evidence type="ECO:0000259" key="7">
    <source>
        <dbReference type="Pfam" id="PF10035"/>
    </source>
</evidence>
<dbReference type="Pfam" id="PF02588">
    <property type="entry name" value="YitT_membrane"/>
    <property type="match status" value="1"/>
</dbReference>
<feature type="transmembrane region" description="Helical" evidence="6">
    <location>
        <begin position="190"/>
        <end position="211"/>
    </location>
</feature>
<feature type="domain" description="DUF2179" evidence="7">
    <location>
        <begin position="237"/>
        <end position="291"/>
    </location>
</feature>
<dbReference type="Gene3D" id="3.30.70.120">
    <property type="match status" value="1"/>
</dbReference>
<feature type="transmembrane region" description="Helical" evidence="6">
    <location>
        <begin position="163"/>
        <end position="184"/>
    </location>
</feature>
<name>A0A0U1QN14_9BACL</name>
<evidence type="ECO:0000256" key="5">
    <source>
        <dbReference type="ARBA" id="ARBA00023136"/>
    </source>
</evidence>
<dbReference type="AlphaFoldDB" id="A0A0U1QN14"/>
<keyword evidence="3 6" id="KW-0812">Transmembrane</keyword>
<evidence type="ECO:0000256" key="6">
    <source>
        <dbReference type="SAM" id="Phobius"/>
    </source>
</evidence>
<organism evidence="8 9">
    <name type="scientific">Sporolactobacillus inulinus CASD</name>
    <dbReference type="NCBI Taxonomy" id="1069536"/>
    <lineage>
        <taxon>Bacteria</taxon>
        <taxon>Bacillati</taxon>
        <taxon>Bacillota</taxon>
        <taxon>Bacilli</taxon>
        <taxon>Bacillales</taxon>
        <taxon>Sporolactobacillaceae</taxon>
        <taxon>Sporolactobacillus</taxon>
    </lineage>
</organism>
<comment type="subcellular location">
    <subcellularLocation>
        <location evidence="1">Cell membrane</location>
        <topology evidence="1">Multi-pass membrane protein</topology>
    </subcellularLocation>
</comment>
<feature type="transmembrane region" description="Helical" evidence="6">
    <location>
        <begin position="124"/>
        <end position="142"/>
    </location>
</feature>
<dbReference type="RefSeq" id="WP_010024364.1">
    <property type="nucleotide sequence ID" value="NZ_AFVQ02000117.1"/>
</dbReference>
<proteinExistence type="predicted"/>
<dbReference type="Pfam" id="PF10035">
    <property type="entry name" value="DUF2179"/>
    <property type="match status" value="1"/>
</dbReference>
<comment type="caution">
    <text evidence="8">The sequence shown here is derived from an EMBL/GenBank/DDBJ whole genome shotgun (WGS) entry which is preliminary data.</text>
</comment>
<accession>A0A0U1QN14</accession>
<evidence type="ECO:0000256" key="1">
    <source>
        <dbReference type="ARBA" id="ARBA00004651"/>
    </source>
</evidence>
<keyword evidence="2" id="KW-1003">Cell membrane</keyword>
<gene>
    <name evidence="8" type="ORF">SINU_09285</name>
</gene>
<dbReference type="EMBL" id="AFVQ02000117">
    <property type="protein sequence ID" value="KLI02210.1"/>
    <property type="molecule type" value="Genomic_DNA"/>
</dbReference>
<keyword evidence="5 6" id="KW-0472">Membrane</keyword>
<dbReference type="Proteomes" id="UP000035553">
    <property type="component" value="Unassembled WGS sequence"/>
</dbReference>
<dbReference type="PANTHER" id="PTHR33545">
    <property type="entry name" value="UPF0750 MEMBRANE PROTEIN YITT-RELATED"/>
    <property type="match status" value="1"/>
</dbReference>
<dbReference type="InterPro" id="IPR015867">
    <property type="entry name" value="N-reg_PII/ATP_PRibTrfase_C"/>
</dbReference>
<sequence length="298" mass="32299">MQVFGKRDKHAVPNRGKTAMLLDYVWVIFGSFVVGLSFNAFMLPTHIASGGVAGIGIVLHWTLGWEPSYVLWAINLPVFFLGLFVLGRSFGYLDYTMKTLLGSVMLPFFIFVTANVPAATGSPLLGALFGGVGTGVGLGMVFRGRGSTGGTALAGQIVQKFSGISLGFCVSLLDAMIVLTSAFFMSFEAALYALISIYITAKMIDVVQLGFNTEKMALIISEKEDEMRQGILEEIDRGVTRIISQGGYTGDDRPMLMTVVSQSELTHLKQLVRSIDSDAFFIITNATEVFGKGFYTRS</sequence>
<evidence type="ECO:0000256" key="2">
    <source>
        <dbReference type="ARBA" id="ARBA00022475"/>
    </source>
</evidence>
<dbReference type="CDD" id="cd16380">
    <property type="entry name" value="YitT_C"/>
    <property type="match status" value="1"/>
</dbReference>
<evidence type="ECO:0000313" key="8">
    <source>
        <dbReference type="EMBL" id="KLI02210.1"/>
    </source>
</evidence>
<evidence type="ECO:0000313" key="9">
    <source>
        <dbReference type="Proteomes" id="UP000035553"/>
    </source>
</evidence>
<dbReference type="PIRSF" id="PIRSF006483">
    <property type="entry name" value="Membrane_protein_YitT"/>
    <property type="match status" value="1"/>
</dbReference>
<feature type="transmembrane region" description="Helical" evidence="6">
    <location>
        <begin position="99"/>
        <end position="118"/>
    </location>
</feature>
<feature type="transmembrane region" description="Helical" evidence="6">
    <location>
        <begin position="21"/>
        <end position="42"/>
    </location>
</feature>